<dbReference type="InterPro" id="IPR036388">
    <property type="entry name" value="WH-like_DNA-bd_sf"/>
</dbReference>
<dbReference type="PANTHER" id="PTHR34293:SF1">
    <property type="entry name" value="HTH-TYPE TRANSCRIPTIONAL REGULATOR TRMBL2"/>
    <property type="match status" value="1"/>
</dbReference>
<gene>
    <name evidence="2" type="ORF">E6W39_12210</name>
</gene>
<dbReference type="GO" id="GO:0006355">
    <property type="term" value="P:regulation of DNA-templated transcription"/>
    <property type="evidence" value="ECO:0007669"/>
    <property type="project" value="InterPro"/>
</dbReference>
<feature type="domain" description="HTH luxR-type" evidence="1">
    <location>
        <begin position="301"/>
        <end position="358"/>
    </location>
</feature>
<evidence type="ECO:0000313" key="3">
    <source>
        <dbReference type="Proteomes" id="UP000319103"/>
    </source>
</evidence>
<dbReference type="SMART" id="SM00421">
    <property type="entry name" value="HTH_LUXR"/>
    <property type="match status" value="1"/>
</dbReference>
<comment type="caution">
    <text evidence="2">The sequence shown here is derived from an EMBL/GenBank/DDBJ whole genome shotgun (WGS) entry which is preliminary data.</text>
</comment>
<accession>A0A540W1K0</accession>
<dbReference type="InterPro" id="IPR016032">
    <property type="entry name" value="Sig_transdc_resp-reg_C-effctor"/>
</dbReference>
<dbReference type="InterPro" id="IPR036390">
    <property type="entry name" value="WH_DNA-bd_sf"/>
</dbReference>
<dbReference type="PANTHER" id="PTHR34293">
    <property type="entry name" value="HTH-TYPE TRANSCRIPTIONAL REGULATOR TRMBL2"/>
    <property type="match status" value="1"/>
</dbReference>
<sequence length="364" mass="40145">MWSPRRSGCQPTTPWHKMAMKSALNEWRELAMLGGGVVMSEAFGALGLSEPDGQVYAALVAAPRSTAADLAERCGLTVQQSGKSLSRLAQQGMATRAPVERDHYLAVAPDVAIGTLIGHREAELRSARAEMHRLMDAFREASRYTDPARSVEVLTGAEAIAQRIEYLQDTSVQQVRGFDCPPYVQDVAANLVHQRRKLIEGVRYRAIYDREAVAWPGRLEDDILVGVRDGEEARVRTTLPMKLIMSDDRMAIIPISVGDSVLDAAYVIHPSALLQALDRLFEAEWERAVPLQASLNSEVGPAEPDEDHRKLLPLLAAGLTDESIARSLGWSARTTQRRLQALMRELGASTRFQAGISARERGWL</sequence>
<dbReference type="Gene3D" id="1.10.10.10">
    <property type="entry name" value="Winged helix-like DNA-binding domain superfamily/Winged helix DNA-binding domain"/>
    <property type="match status" value="2"/>
</dbReference>
<dbReference type="AlphaFoldDB" id="A0A540W1K0"/>
<dbReference type="Pfam" id="PF01978">
    <property type="entry name" value="TrmB"/>
    <property type="match status" value="1"/>
</dbReference>
<dbReference type="OrthoDB" id="4266042at2"/>
<reference evidence="2 3" key="1">
    <citation type="submission" date="2019-06" db="EMBL/GenBank/DDBJ databases">
        <title>Description of Kitasatospora acidophila sp. nov. isolated from pine grove soil, and reclassification of Streptomyces novaecaesareae to Kitasatospora novaeceasareae comb. nov.</title>
        <authorList>
            <person name="Kim M.J."/>
        </authorList>
    </citation>
    <scope>NUCLEOTIDE SEQUENCE [LARGE SCALE GENOMIC DNA]</scope>
    <source>
        <strain evidence="2 3">MMS16-CNU292</strain>
    </source>
</reference>
<protein>
    <submittedName>
        <fullName evidence="2">Transcriptional regulator</fullName>
    </submittedName>
</protein>
<dbReference type="SUPFAM" id="SSF46785">
    <property type="entry name" value="Winged helix' DNA-binding domain"/>
    <property type="match status" value="1"/>
</dbReference>
<keyword evidence="3" id="KW-1185">Reference proteome</keyword>
<dbReference type="Proteomes" id="UP000319103">
    <property type="component" value="Unassembled WGS sequence"/>
</dbReference>
<dbReference type="InterPro" id="IPR002831">
    <property type="entry name" value="Tscrpt_reg_TrmB_N"/>
</dbReference>
<dbReference type="InterPro" id="IPR051797">
    <property type="entry name" value="TrmB-like"/>
</dbReference>
<proteinExistence type="predicted"/>
<organism evidence="2 3">
    <name type="scientific">Kitasatospora acidiphila</name>
    <dbReference type="NCBI Taxonomy" id="2567942"/>
    <lineage>
        <taxon>Bacteria</taxon>
        <taxon>Bacillati</taxon>
        <taxon>Actinomycetota</taxon>
        <taxon>Actinomycetes</taxon>
        <taxon>Kitasatosporales</taxon>
        <taxon>Streptomycetaceae</taxon>
        <taxon>Kitasatospora</taxon>
    </lineage>
</organism>
<dbReference type="GO" id="GO:0003677">
    <property type="term" value="F:DNA binding"/>
    <property type="evidence" value="ECO:0007669"/>
    <property type="project" value="InterPro"/>
</dbReference>
<name>A0A540W1K0_9ACTN</name>
<dbReference type="EMBL" id="VIGB01000003">
    <property type="protein sequence ID" value="TQF02881.1"/>
    <property type="molecule type" value="Genomic_DNA"/>
</dbReference>
<dbReference type="SUPFAM" id="SSF46894">
    <property type="entry name" value="C-terminal effector domain of the bipartite response regulators"/>
    <property type="match status" value="1"/>
</dbReference>
<evidence type="ECO:0000313" key="2">
    <source>
        <dbReference type="EMBL" id="TQF02881.1"/>
    </source>
</evidence>
<dbReference type="InterPro" id="IPR000792">
    <property type="entry name" value="Tscrpt_reg_LuxR_C"/>
</dbReference>
<evidence type="ECO:0000259" key="1">
    <source>
        <dbReference type="SMART" id="SM00421"/>
    </source>
</evidence>